<gene>
    <name evidence="2" type="ORF">LY08_01859</name>
</gene>
<proteinExistence type="predicted"/>
<reference evidence="2 3" key="1">
    <citation type="submission" date="2018-06" db="EMBL/GenBank/DDBJ databases">
        <title>Genomic Encyclopedia of Archaeal and Bacterial Type Strains, Phase II (KMG-II): from individual species to whole genera.</title>
        <authorList>
            <person name="Goeker M."/>
        </authorList>
    </citation>
    <scope>NUCLEOTIDE SEQUENCE [LARGE SCALE GENOMIC DNA]</scope>
    <source>
        <strain evidence="2 3">DSM 24464</strain>
    </source>
</reference>
<name>A0A327RLS3_9FLAO</name>
<dbReference type="RefSeq" id="WP_111660157.1">
    <property type="nucleotide sequence ID" value="NZ_QLLO01000005.1"/>
</dbReference>
<accession>A0A327RLS3</accession>
<feature type="transmembrane region" description="Helical" evidence="1">
    <location>
        <begin position="83"/>
        <end position="106"/>
    </location>
</feature>
<keyword evidence="1" id="KW-0472">Membrane</keyword>
<dbReference type="OrthoDB" id="6402664at2"/>
<keyword evidence="1" id="KW-0812">Transmembrane</keyword>
<comment type="caution">
    <text evidence="2">The sequence shown here is derived from an EMBL/GenBank/DDBJ whole genome shotgun (WGS) entry which is preliminary data.</text>
</comment>
<dbReference type="AlphaFoldDB" id="A0A327RLS3"/>
<feature type="transmembrane region" description="Helical" evidence="1">
    <location>
        <begin position="28"/>
        <end position="46"/>
    </location>
</feature>
<dbReference type="PANTHER" id="PTHR37309:SF1">
    <property type="entry name" value="SLR0284 PROTEIN"/>
    <property type="match status" value="1"/>
</dbReference>
<dbReference type="PANTHER" id="PTHR37309">
    <property type="entry name" value="SLR0284 PROTEIN"/>
    <property type="match status" value="1"/>
</dbReference>
<evidence type="ECO:0000313" key="2">
    <source>
        <dbReference type="EMBL" id="RAJ14677.1"/>
    </source>
</evidence>
<keyword evidence="1" id="KW-1133">Transmembrane helix</keyword>
<feature type="transmembrane region" description="Helical" evidence="1">
    <location>
        <begin position="53"/>
        <end position="77"/>
    </location>
</feature>
<protein>
    <submittedName>
        <fullName evidence="2">Putative membrane protein</fullName>
    </submittedName>
</protein>
<dbReference type="Pfam" id="PF04020">
    <property type="entry name" value="Phage_holin_4_2"/>
    <property type="match status" value="1"/>
</dbReference>
<evidence type="ECO:0000256" key="1">
    <source>
        <dbReference type="SAM" id="Phobius"/>
    </source>
</evidence>
<keyword evidence="3" id="KW-1185">Reference proteome</keyword>
<organism evidence="2 3">
    <name type="scientific">Olleya aquimaris</name>
    <dbReference type="NCBI Taxonomy" id="639310"/>
    <lineage>
        <taxon>Bacteria</taxon>
        <taxon>Pseudomonadati</taxon>
        <taxon>Bacteroidota</taxon>
        <taxon>Flavobacteriia</taxon>
        <taxon>Flavobacteriales</taxon>
        <taxon>Flavobacteriaceae</taxon>
    </lineage>
</organism>
<evidence type="ECO:0000313" key="3">
    <source>
        <dbReference type="Proteomes" id="UP000248703"/>
    </source>
</evidence>
<dbReference type="Proteomes" id="UP000248703">
    <property type="component" value="Unassembled WGS sequence"/>
</dbReference>
<sequence length="117" mass="13031">MNLIIRLLLNAIAVFFLAEVLKGVHVDNYVTSIIVAIVLSILNLLVKPIIIILTLPITILTLGLFLFVINGLIILLADKFIDGFAVSSIWTAILFSILLSILQWLFQSFLKSDSKHK</sequence>
<dbReference type="EMBL" id="QLLO01000005">
    <property type="protein sequence ID" value="RAJ14677.1"/>
    <property type="molecule type" value="Genomic_DNA"/>
</dbReference>
<dbReference type="InterPro" id="IPR007165">
    <property type="entry name" value="Phage_holin_4_2"/>
</dbReference>